<feature type="compositionally biased region" description="Pro residues" evidence="1">
    <location>
        <begin position="61"/>
        <end position="77"/>
    </location>
</feature>
<feature type="compositionally biased region" description="Polar residues" evidence="1">
    <location>
        <begin position="26"/>
        <end position="55"/>
    </location>
</feature>
<feature type="domain" description="Bacterial EndoU nuclease" evidence="2">
    <location>
        <begin position="106"/>
        <end position="183"/>
    </location>
</feature>
<dbReference type="Proteomes" id="UP001596157">
    <property type="component" value="Unassembled WGS sequence"/>
</dbReference>
<dbReference type="RefSeq" id="WP_378249238.1">
    <property type="nucleotide sequence ID" value="NZ_JBHSKF010000011.1"/>
</dbReference>
<comment type="caution">
    <text evidence="3">The sequence shown here is derived from an EMBL/GenBank/DDBJ whole genome shotgun (WGS) entry which is preliminary data.</text>
</comment>
<accession>A0ABW0EPN8</accession>
<proteinExistence type="predicted"/>
<organism evidence="3 4">
    <name type="scientific">Actinokineospora guangxiensis</name>
    <dbReference type="NCBI Taxonomy" id="1490288"/>
    <lineage>
        <taxon>Bacteria</taxon>
        <taxon>Bacillati</taxon>
        <taxon>Actinomycetota</taxon>
        <taxon>Actinomycetes</taxon>
        <taxon>Pseudonocardiales</taxon>
        <taxon>Pseudonocardiaceae</taxon>
        <taxon>Actinokineospora</taxon>
    </lineage>
</organism>
<gene>
    <name evidence="3" type="ORF">ACFPM7_20245</name>
</gene>
<feature type="region of interest" description="Disordered" evidence="1">
    <location>
        <begin position="1"/>
        <end position="124"/>
    </location>
</feature>
<protein>
    <submittedName>
        <fullName evidence="3">EndoU domain-containing protein</fullName>
    </submittedName>
</protein>
<keyword evidence="4" id="KW-1185">Reference proteome</keyword>
<name>A0ABW0EPN8_9PSEU</name>
<evidence type="ECO:0000259" key="2">
    <source>
        <dbReference type="Pfam" id="PF14436"/>
    </source>
</evidence>
<dbReference type="Pfam" id="PF14436">
    <property type="entry name" value="EndoU_bacteria"/>
    <property type="match status" value="1"/>
</dbReference>
<feature type="compositionally biased region" description="Gly residues" evidence="1">
    <location>
        <begin position="96"/>
        <end position="110"/>
    </location>
</feature>
<sequence length="255" mass="25533">MAPKPRTSGGGGSGNTPNTPGKPPQTHGTINAGSGISSAQNATGQAVNAGLPNSGQGANPQPTPNTPNGYPPPPAAPPGSGSIHHSAASETHITVGDGGKQGGHLAGTGLAGKTEFPHGWDGPKILDAAHQVTQQGPPVTGPKPTKDADGNPAWAYNYEGVVDGVTIRTTVLSTGEIRTAFPTNAADPGVILNPSAPSPAPSGIPQGVAPRYDHPDVGGTGSWTWEGPKGDKIIRVEQDAQGTVTTTVIGDYKKK</sequence>
<evidence type="ECO:0000256" key="1">
    <source>
        <dbReference type="SAM" id="MobiDB-lite"/>
    </source>
</evidence>
<reference evidence="4" key="1">
    <citation type="journal article" date="2019" name="Int. J. Syst. Evol. Microbiol.">
        <title>The Global Catalogue of Microorganisms (GCM) 10K type strain sequencing project: providing services to taxonomists for standard genome sequencing and annotation.</title>
        <authorList>
            <consortium name="The Broad Institute Genomics Platform"/>
            <consortium name="The Broad Institute Genome Sequencing Center for Infectious Disease"/>
            <person name="Wu L."/>
            <person name="Ma J."/>
        </authorList>
    </citation>
    <scope>NUCLEOTIDE SEQUENCE [LARGE SCALE GENOMIC DNA]</scope>
    <source>
        <strain evidence="4">CCUG 59778</strain>
    </source>
</reference>
<dbReference type="InterPro" id="IPR029501">
    <property type="entry name" value="EndoU_bac"/>
</dbReference>
<evidence type="ECO:0000313" key="4">
    <source>
        <dbReference type="Proteomes" id="UP001596157"/>
    </source>
</evidence>
<evidence type="ECO:0000313" key="3">
    <source>
        <dbReference type="EMBL" id="MFC5289388.1"/>
    </source>
</evidence>
<dbReference type="EMBL" id="JBHSKF010000011">
    <property type="protein sequence ID" value="MFC5289388.1"/>
    <property type="molecule type" value="Genomic_DNA"/>
</dbReference>